<evidence type="ECO:0000256" key="5">
    <source>
        <dbReference type="ARBA" id="ARBA00022980"/>
    </source>
</evidence>
<accession>A0A1G6KI03</accession>
<evidence type="ECO:0000256" key="7">
    <source>
        <dbReference type="ARBA" id="ARBA00035255"/>
    </source>
</evidence>
<dbReference type="PANTHER" id="PTHR48277:SF1">
    <property type="entry name" value="MITOCHONDRIAL RIBOSOMAL PROTEIN S5"/>
    <property type="match status" value="1"/>
</dbReference>
<evidence type="ECO:0000256" key="8">
    <source>
        <dbReference type="HAMAP-Rule" id="MF_01307"/>
    </source>
</evidence>
<dbReference type="Proteomes" id="UP000199411">
    <property type="component" value="Unassembled WGS sequence"/>
</dbReference>
<dbReference type="InterPro" id="IPR005324">
    <property type="entry name" value="Ribosomal_uS5_C"/>
</dbReference>
<name>A0A1G6KI03_9BACT</name>
<dbReference type="NCBIfam" id="TIGR01021">
    <property type="entry name" value="rpsE_bact"/>
    <property type="match status" value="1"/>
</dbReference>
<dbReference type="PANTHER" id="PTHR48277">
    <property type="entry name" value="MITOCHONDRIAL RIBOSOMAL PROTEIN S5"/>
    <property type="match status" value="1"/>
</dbReference>
<dbReference type="InterPro" id="IPR020568">
    <property type="entry name" value="Ribosomal_Su5_D2-typ_SF"/>
</dbReference>
<dbReference type="InterPro" id="IPR005712">
    <property type="entry name" value="Ribosomal_uS5_bac-type"/>
</dbReference>
<comment type="domain">
    <text evidence="8">The N-terminal domain interacts with the head of the 30S subunit; the C-terminal domain interacts with the body and contacts protein S4. The interaction surface between S4 and S5 is involved in control of translational fidelity.</text>
</comment>
<dbReference type="SUPFAM" id="SSF54211">
    <property type="entry name" value="Ribosomal protein S5 domain 2-like"/>
    <property type="match status" value="1"/>
</dbReference>
<dbReference type="RefSeq" id="WP_025391471.1">
    <property type="nucleotide sequence ID" value="NZ_FMYU01000004.1"/>
</dbReference>
<dbReference type="GO" id="GO:0015935">
    <property type="term" value="C:small ribosomal subunit"/>
    <property type="evidence" value="ECO:0007669"/>
    <property type="project" value="InterPro"/>
</dbReference>
<dbReference type="FunFam" id="3.30.230.10:FF:000002">
    <property type="entry name" value="30S ribosomal protein S5"/>
    <property type="match status" value="1"/>
</dbReference>
<proteinExistence type="inferred from homology"/>
<reference evidence="12" key="1">
    <citation type="submission" date="2016-10" db="EMBL/GenBank/DDBJ databases">
        <authorList>
            <person name="Varghese N."/>
            <person name="Submissions S."/>
        </authorList>
    </citation>
    <scope>NUCLEOTIDE SEQUENCE [LARGE SCALE GENOMIC DNA]</scope>
    <source>
        <strain evidence="12">DSM 8415</strain>
    </source>
</reference>
<dbReference type="GO" id="GO:0006412">
    <property type="term" value="P:translation"/>
    <property type="evidence" value="ECO:0007669"/>
    <property type="project" value="UniProtKB-UniRule"/>
</dbReference>
<dbReference type="GO" id="GO:0042254">
    <property type="term" value="P:ribosome biogenesis"/>
    <property type="evidence" value="ECO:0007669"/>
    <property type="project" value="UniProtKB-ARBA"/>
</dbReference>
<feature type="domain" description="S5 DRBM" evidence="10">
    <location>
        <begin position="5"/>
        <end position="68"/>
    </location>
</feature>
<dbReference type="PROSITE" id="PS00585">
    <property type="entry name" value="RIBOSOMAL_S5"/>
    <property type="match status" value="1"/>
</dbReference>
<keyword evidence="6 8" id="KW-0687">Ribonucleoprotein</keyword>
<keyword evidence="4 8" id="KW-0694">RNA-binding</keyword>
<evidence type="ECO:0000256" key="2">
    <source>
        <dbReference type="ARBA" id="ARBA00008945"/>
    </source>
</evidence>
<dbReference type="GO" id="GO:0019843">
    <property type="term" value="F:rRNA binding"/>
    <property type="evidence" value="ECO:0007669"/>
    <property type="project" value="UniProtKB-UniRule"/>
</dbReference>
<dbReference type="EMBL" id="FMYU01000004">
    <property type="protein sequence ID" value="SDC30557.1"/>
    <property type="molecule type" value="Genomic_DNA"/>
</dbReference>
<keyword evidence="3 8" id="KW-0699">rRNA-binding</keyword>
<dbReference type="AlphaFoldDB" id="A0A1G6KI03"/>
<dbReference type="Pfam" id="PF03719">
    <property type="entry name" value="Ribosomal_S5_C"/>
    <property type="match status" value="1"/>
</dbReference>
<evidence type="ECO:0000256" key="4">
    <source>
        <dbReference type="ARBA" id="ARBA00022884"/>
    </source>
</evidence>
<sequence>MDKGFQEYVIKVGRVAKVVKGGRRFRFNALVVVGDGNGQVGIALGKSKEVSEAIKKAVEKAKKEMFRVPITEDGSIPHIIQTKQGSGIVLLKPAKPGTGIIAGNTARSILEACGIKNIVTKSIGSNNPFNLSNAIIKALKLLRSKEEILKGRGLAQ</sequence>
<dbReference type="SUPFAM" id="SSF54768">
    <property type="entry name" value="dsRNA-binding domain-like"/>
    <property type="match status" value="1"/>
</dbReference>
<gene>
    <name evidence="8" type="primary">rpsE</name>
    <name evidence="11" type="ORF">SAMN05660835_00600</name>
</gene>
<comment type="function">
    <text evidence="8">With S4 and S12 plays an important role in translational accuracy.</text>
</comment>
<dbReference type="GO" id="GO:0003735">
    <property type="term" value="F:structural constituent of ribosome"/>
    <property type="evidence" value="ECO:0007669"/>
    <property type="project" value="UniProtKB-UniRule"/>
</dbReference>
<dbReference type="GO" id="GO:0005737">
    <property type="term" value="C:cytoplasm"/>
    <property type="evidence" value="ECO:0007669"/>
    <property type="project" value="UniProtKB-ARBA"/>
</dbReference>
<dbReference type="Pfam" id="PF00333">
    <property type="entry name" value="Ribosomal_S5"/>
    <property type="match status" value="1"/>
</dbReference>
<dbReference type="FunFam" id="3.30.160.20:FF:000001">
    <property type="entry name" value="30S ribosomal protein S5"/>
    <property type="match status" value="1"/>
</dbReference>
<keyword evidence="12" id="KW-1185">Reference proteome</keyword>
<evidence type="ECO:0000313" key="11">
    <source>
        <dbReference type="EMBL" id="SDC30557.1"/>
    </source>
</evidence>
<dbReference type="PROSITE" id="PS50881">
    <property type="entry name" value="S5_DSRBD"/>
    <property type="match status" value="1"/>
</dbReference>
<keyword evidence="5 8" id="KW-0689">Ribosomal protein</keyword>
<evidence type="ECO:0000313" key="12">
    <source>
        <dbReference type="Proteomes" id="UP000199411"/>
    </source>
</evidence>
<evidence type="ECO:0000256" key="9">
    <source>
        <dbReference type="RuleBase" id="RU003823"/>
    </source>
</evidence>
<comment type="function">
    <text evidence="1 8">Located at the back of the 30S subunit body where it stabilizes the conformation of the head with respect to the body.</text>
</comment>
<dbReference type="InterPro" id="IPR018192">
    <property type="entry name" value="Ribosomal_uS5_N_CS"/>
</dbReference>
<organism evidence="11 12">
    <name type="scientific">Desulfurella multipotens</name>
    <dbReference type="NCBI Taxonomy" id="79269"/>
    <lineage>
        <taxon>Bacteria</taxon>
        <taxon>Pseudomonadati</taxon>
        <taxon>Campylobacterota</taxon>
        <taxon>Desulfurellia</taxon>
        <taxon>Desulfurellales</taxon>
        <taxon>Desulfurellaceae</taxon>
        <taxon>Desulfurella</taxon>
    </lineage>
</organism>
<evidence type="ECO:0000259" key="10">
    <source>
        <dbReference type="PROSITE" id="PS50881"/>
    </source>
</evidence>
<evidence type="ECO:0000256" key="3">
    <source>
        <dbReference type="ARBA" id="ARBA00022730"/>
    </source>
</evidence>
<evidence type="ECO:0000256" key="6">
    <source>
        <dbReference type="ARBA" id="ARBA00023274"/>
    </source>
</evidence>
<dbReference type="InterPro" id="IPR013810">
    <property type="entry name" value="Ribosomal_uS5_N"/>
</dbReference>
<protein>
    <recommendedName>
        <fullName evidence="7 8">Small ribosomal subunit protein uS5</fullName>
    </recommendedName>
</protein>
<dbReference type="InterPro" id="IPR014721">
    <property type="entry name" value="Ribsml_uS5_D2-typ_fold_subgr"/>
</dbReference>
<comment type="similarity">
    <text evidence="2 8 9">Belongs to the universal ribosomal protein uS5 family.</text>
</comment>
<dbReference type="OrthoDB" id="9809045at2"/>
<dbReference type="HAMAP" id="MF_01307_B">
    <property type="entry name" value="Ribosomal_uS5_B"/>
    <property type="match status" value="1"/>
</dbReference>
<dbReference type="Gene3D" id="3.30.230.10">
    <property type="match status" value="1"/>
</dbReference>
<evidence type="ECO:0000256" key="1">
    <source>
        <dbReference type="ARBA" id="ARBA00003093"/>
    </source>
</evidence>
<dbReference type="Gene3D" id="3.30.160.20">
    <property type="match status" value="1"/>
</dbReference>
<comment type="subunit">
    <text evidence="8">Part of the 30S ribosomal subunit. Contacts proteins S4 and S8.</text>
</comment>
<dbReference type="InterPro" id="IPR000851">
    <property type="entry name" value="Ribosomal_uS5"/>
</dbReference>